<dbReference type="SMART" id="SM00467">
    <property type="entry name" value="GS"/>
    <property type="match status" value="1"/>
</dbReference>
<dbReference type="GO" id="GO:0005886">
    <property type="term" value="C:plasma membrane"/>
    <property type="evidence" value="ECO:0007669"/>
    <property type="project" value="TreeGrafter"/>
</dbReference>
<evidence type="ECO:0000259" key="20">
    <source>
        <dbReference type="PROSITE" id="PS50011"/>
    </source>
</evidence>
<dbReference type="OrthoDB" id="69842at2759"/>
<dbReference type="GO" id="GO:0046872">
    <property type="term" value="F:metal ion binding"/>
    <property type="evidence" value="ECO:0007669"/>
    <property type="project" value="UniProtKB-KW"/>
</dbReference>
<dbReference type="InterPro" id="IPR008271">
    <property type="entry name" value="Ser/Thr_kinase_AS"/>
</dbReference>
<evidence type="ECO:0000313" key="22">
    <source>
        <dbReference type="EnsemblMetazoa" id="CLYHEMP017409.2"/>
    </source>
</evidence>
<dbReference type="PANTHER" id="PTHR23255">
    <property type="entry name" value="TRANSFORMING GROWTH FACTOR-BETA RECEPTOR TYPE I AND II"/>
    <property type="match status" value="1"/>
</dbReference>
<dbReference type="PROSITE" id="PS00107">
    <property type="entry name" value="PROTEIN_KINASE_ATP"/>
    <property type="match status" value="1"/>
</dbReference>
<dbReference type="GO" id="GO:0004675">
    <property type="term" value="F:transmembrane receptor protein serine/threonine kinase activity"/>
    <property type="evidence" value="ECO:0007669"/>
    <property type="project" value="UniProtKB-EC"/>
</dbReference>
<evidence type="ECO:0000256" key="8">
    <source>
        <dbReference type="ARBA" id="ARBA00022692"/>
    </source>
</evidence>
<keyword evidence="9" id="KW-0479">Metal-binding</keyword>
<evidence type="ECO:0000256" key="15">
    <source>
        <dbReference type="ARBA" id="ARBA00022989"/>
    </source>
</evidence>
<dbReference type="Gene3D" id="1.10.510.10">
    <property type="entry name" value="Transferase(Phosphotransferase) domain 1"/>
    <property type="match status" value="1"/>
</dbReference>
<evidence type="ECO:0000256" key="17">
    <source>
        <dbReference type="ARBA" id="ARBA00023170"/>
    </source>
</evidence>
<name>A0A7M5X4N2_9CNID</name>
<comment type="similarity">
    <text evidence="4">Belongs to the protein kinase superfamily. TKL Ser/Thr protein kinase family. TGFB receptor subfamily.</text>
</comment>
<dbReference type="Pfam" id="PF07714">
    <property type="entry name" value="PK_Tyr_Ser-Thr"/>
    <property type="match status" value="1"/>
</dbReference>
<keyword evidence="8 19" id="KW-0812">Transmembrane</keyword>
<evidence type="ECO:0000256" key="9">
    <source>
        <dbReference type="ARBA" id="ARBA00022723"/>
    </source>
</evidence>
<evidence type="ECO:0000256" key="10">
    <source>
        <dbReference type="ARBA" id="ARBA00022729"/>
    </source>
</evidence>
<evidence type="ECO:0000256" key="11">
    <source>
        <dbReference type="ARBA" id="ARBA00022741"/>
    </source>
</evidence>
<feature type="domain" description="Protein kinase" evidence="20">
    <location>
        <begin position="299"/>
        <end position="591"/>
    </location>
</feature>
<keyword evidence="16 19" id="KW-0472">Membrane</keyword>
<keyword evidence="17" id="KW-0675">Receptor</keyword>
<keyword evidence="23" id="KW-1185">Reference proteome</keyword>
<evidence type="ECO:0000256" key="13">
    <source>
        <dbReference type="ARBA" id="ARBA00022840"/>
    </source>
</evidence>
<feature type="transmembrane region" description="Helical" evidence="19">
    <location>
        <begin position="213"/>
        <end position="238"/>
    </location>
</feature>
<dbReference type="InterPro" id="IPR011009">
    <property type="entry name" value="Kinase-like_dom_sf"/>
</dbReference>
<sequence>MPGSFQTLGFLPAHKFNVSQLSKDLKNMSMEDIHRLINQTGFRKRPSPTTSPEKIEITAPTQKMNATTLPPTHPTLPPTHAPLKPIKCYCSSCKNSNHTCTAYNGCHSAIKYHKYDGEVLDKWTGCIPGGPNDYDHFVAAGFCGIGHAVDLRHEGKVASHTSGPAGHRKFYNCVTTRCCYGNYCNTVWPEYHEQCKPPLTPSPLPSTTSRSNVMLSIITPVAAVIFLLLLLIAGFKLWQKKKIKLSKTKQCKEERYDLTTLMAIPLGDDSLRQLNVERSCMSSGSGLPFLVQRTVARQIELKDLIGKGRYGEVWRGTWQSDSVAVKIFNSRDEESWKRETDVYNTVLLRHDNILGYLGSDIATRNGVTEMWLITHFHVHGALYDYLNVNALDLQQMLIFAQSAAAGLAHLHAEINGQQGKPAIAHRDIKTKNILVKTNGQCCLSDLGLAVLHKTSENKLDINTQNYRVGTKRYMAPEVLDETISRTNFEAFKAADIYSFGLVLWEIARRTEIDGVVEDYQPPFYDVLPPDPPFDFVKKVVLDDNYRPQIPSTWTQHEVLSRYVKVMVECWYGLPSARLKSQRVKKNLNTLLSKVACHPNSKSLIKEPQTVCFDFNNRGNELLTSGTYRSNTTGGATQSTMVTDHSLSLNINEPSLKEVIEPSACESDQLLLPK</sequence>
<comment type="cofactor">
    <cofactor evidence="2">
        <name>Mg(2+)</name>
        <dbReference type="ChEBI" id="CHEBI:18420"/>
    </cofactor>
</comment>
<dbReference type="InterPro" id="IPR017441">
    <property type="entry name" value="Protein_kinase_ATP_BS"/>
</dbReference>
<accession>A0A7M5X4N2</accession>
<dbReference type="InterPro" id="IPR001245">
    <property type="entry name" value="Ser-Thr/Tyr_kinase_cat_dom"/>
</dbReference>
<keyword evidence="15 19" id="KW-1133">Transmembrane helix</keyword>
<evidence type="ECO:0000256" key="18">
    <source>
        <dbReference type="PROSITE-ProRule" id="PRU10141"/>
    </source>
</evidence>
<evidence type="ECO:0000256" key="3">
    <source>
        <dbReference type="ARBA" id="ARBA00004479"/>
    </source>
</evidence>
<dbReference type="PANTHER" id="PTHR23255:SF72">
    <property type="entry name" value="RECEPTOR PROTEIN SERINE_THREONINE KINASE"/>
    <property type="match status" value="1"/>
</dbReference>
<evidence type="ECO:0000256" key="12">
    <source>
        <dbReference type="ARBA" id="ARBA00022777"/>
    </source>
</evidence>
<evidence type="ECO:0000256" key="4">
    <source>
        <dbReference type="ARBA" id="ARBA00009605"/>
    </source>
</evidence>
<keyword evidence="6" id="KW-0723">Serine/threonine-protein kinase</keyword>
<evidence type="ECO:0000256" key="19">
    <source>
        <dbReference type="SAM" id="Phobius"/>
    </source>
</evidence>
<keyword evidence="11 18" id="KW-0547">Nucleotide-binding</keyword>
<evidence type="ECO:0000256" key="2">
    <source>
        <dbReference type="ARBA" id="ARBA00001946"/>
    </source>
</evidence>
<dbReference type="Pfam" id="PF08515">
    <property type="entry name" value="TGF_beta_GS"/>
    <property type="match status" value="1"/>
</dbReference>
<evidence type="ECO:0000256" key="14">
    <source>
        <dbReference type="ARBA" id="ARBA00022842"/>
    </source>
</evidence>
<reference evidence="22" key="1">
    <citation type="submission" date="2021-01" db="UniProtKB">
        <authorList>
            <consortium name="EnsemblMetazoa"/>
        </authorList>
    </citation>
    <scope>IDENTIFICATION</scope>
</reference>
<evidence type="ECO:0000256" key="6">
    <source>
        <dbReference type="ARBA" id="ARBA00022527"/>
    </source>
</evidence>
<keyword evidence="14" id="KW-0460">Magnesium</keyword>
<dbReference type="GeneID" id="136816686"/>
<keyword evidence="10" id="KW-0732">Signal</keyword>
<organism evidence="22 23">
    <name type="scientific">Clytia hemisphaerica</name>
    <dbReference type="NCBI Taxonomy" id="252671"/>
    <lineage>
        <taxon>Eukaryota</taxon>
        <taxon>Metazoa</taxon>
        <taxon>Cnidaria</taxon>
        <taxon>Hydrozoa</taxon>
        <taxon>Hydroidolina</taxon>
        <taxon>Leptothecata</taxon>
        <taxon>Obeliida</taxon>
        <taxon>Clytiidae</taxon>
        <taxon>Clytia</taxon>
    </lineage>
</organism>
<evidence type="ECO:0000256" key="16">
    <source>
        <dbReference type="ARBA" id="ARBA00023136"/>
    </source>
</evidence>
<keyword evidence="12" id="KW-0418">Kinase</keyword>
<feature type="domain" description="GS" evidence="21">
    <location>
        <begin position="259"/>
        <end position="298"/>
    </location>
</feature>
<dbReference type="GO" id="GO:0071363">
    <property type="term" value="P:cellular response to growth factor stimulus"/>
    <property type="evidence" value="ECO:0007669"/>
    <property type="project" value="TreeGrafter"/>
</dbReference>
<proteinExistence type="inferred from homology"/>
<evidence type="ECO:0000256" key="7">
    <source>
        <dbReference type="ARBA" id="ARBA00022679"/>
    </source>
</evidence>
<dbReference type="Proteomes" id="UP000594262">
    <property type="component" value="Unplaced"/>
</dbReference>
<dbReference type="InterPro" id="IPR003605">
    <property type="entry name" value="GS_dom"/>
</dbReference>
<dbReference type="InterPro" id="IPR000333">
    <property type="entry name" value="TGFB_receptor"/>
</dbReference>
<evidence type="ECO:0000256" key="1">
    <source>
        <dbReference type="ARBA" id="ARBA00001936"/>
    </source>
</evidence>
<dbReference type="FunFam" id="1.10.510.10:FF:000018">
    <property type="entry name" value="Receptor protein serine/threonine kinase"/>
    <property type="match status" value="1"/>
</dbReference>
<dbReference type="SMART" id="SM00220">
    <property type="entry name" value="S_TKc"/>
    <property type="match status" value="1"/>
</dbReference>
<dbReference type="SUPFAM" id="SSF56112">
    <property type="entry name" value="Protein kinase-like (PK-like)"/>
    <property type="match status" value="1"/>
</dbReference>
<keyword evidence="7" id="KW-0808">Transferase</keyword>
<dbReference type="PROSITE" id="PS50011">
    <property type="entry name" value="PROTEIN_KINASE_DOM"/>
    <property type="match status" value="1"/>
</dbReference>
<dbReference type="Gene3D" id="3.30.200.20">
    <property type="entry name" value="Phosphorylase Kinase, domain 1"/>
    <property type="match status" value="1"/>
</dbReference>
<dbReference type="GO" id="GO:0005524">
    <property type="term" value="F:ATP binding"/>
    <property type="evidence" value="ECO:0007669"/>
    <property type="project" value="UniProtKB-UniRule"/>
</dbReference>
<evidence type="ECO:0000256" key="5">
    <source>
        <dbReference type="ARBA" id="ARBA00012401"/>
    </source>
</evidence>
<dbReference type="InterPro" id="IPR000719">
    <property type="entry name" value="Prot_kinase_dom"/>
</dbReference>
<evidence type="ECO:0000259" key="21">
    <source>
        <dbReference type="PROSITE" id="PS51256"/>
    </source>
</evidence>
<dbReference type="EC" id="2.7.11.30" evidence="5"/>
<feature type="binding site" evidence="18">
    <location>
        <position position="326"/>
    </location>
    <ligand>
        <name>ATP</name>
        <dbReference type="ChEBI" id="CHEBI:30616"/>
    </ligand>
</feature>
<evidence type="ECO:0000313" key="23">
    <source>
        <dbReference type="Proteomes" id="UP000594262"/>
    </source>
</evidence>
<comment type="cofactor">
    <cofactor evidence="1">
        <name>Mn(2+)</name>
        <dbReference type="ChEBI" id="CHEBI:29035"/>
    </cofactor>
</comment>
<dbReference type="RefSeq" id="XP_066929112.1">
    <property type="nucleotide sequence ID" value="XM_067073011.1"/>
</dbReference>
<dbReference type="GO" id="GO:0043235">
    <property type="term" value="C:receptor complex"/>
    <property type="evidence" value="ECO:0007669"/>
    <property type="project" value="TreeGrafter"/>
</dbReference>
<comment type="subcellular location">
    <subcellularLocation>
        <location evidence="3">Membrane</location>
        <topology evidence="3">Single-pass type I membrane protein</topology>
    </subcellularLocation>
</comment>
<protein>
    <recommendedName>
        <fullName evidence="5">receptor protein serine/threonine kinase</fullName>
        <ecNumber evidence="5">2.7.11.30</ecNumber>
    </recommendedName>
</protein>
<dbReference type="AlphaFoldDB" id="A0A7M5X4N2"/>
<keyword evidence="13 18" id="KW-0067">ATP-binding</keyword>
<dbReference type="PROSITE" id="PS00108">
    <property type="entry name" value="PROTEIN_KINASE_ST"/>
    <property type="match status" value="1"/>
</dbReference>
<dbReference type="EnsemblMetazoa" id="CLYHEMT017409.2">
    <property type="protein sequence ID" value="CLYHEMP017409.2"/>
    <property type="gene ID" value="CLYHEMG017409"/>
</dbReference>
<dbReference type="PROSITE" id="PS51256">
    <property type="entry name" value="GS"/>
    <property type="match status" value="1"/>
</dbReference>